<dbReference type="GO" id="GO:0005506">
    <property type="term" value="F:iron ion binding"/>
    <property type="evidence" value="ECO:0007669"/>
    <property type="project" value="InterPro"/>
</dbReference>
<keyword evidence="16" id="KW-1185">Reference proteome</keyword>
<evidence type="ECO:0000256" key="8">
    <source>
        <dbReference type="ARBA" id="ARBA00022989"/>
    </source>
</evidence>
<dbReference type="InterPro" id="IPR002401">
    <property type="entry name" value="Cyt_P450_E_grp-I"/>
</dbReference>
<reference evidence="15 16" key="1">
    <citation type="submission" date="2022-09" db="EMBL/GenBank/DDBJ databases">
        <authorList>
            <person name="Palmer J.M."/>
        </authorList>
    </citation>
    <scope>NUCLEOTIDE SEQUENCE [LARGE SCALE GENOMIC DNA]</scope>
    <source>
        <strain evidence="15 16">DSM 7382</strain>
    </source>
</reference>
<evidence type="ECO:0000256" key="9">
    <source>
        <dbReference type="ARBA" id="ARBA00023002"/>
    </source>
</evidence>
<evidence type="ECO:0000256" key="1">
    <source>
        <dbReference type="ARBA" id="ARBA00001971"/>
    </source>
</evidence>
<dbReference type="InterPro" id="IPR001128">
    <property type="entry name" value="Cyt_P450"/>
</dbReference>
<evidence type="ECO:0000256" key="13">
    <source>
        <dbReference type="PIRSR" id="PIRSR602401-1"/>
    </source>
</evidence>
<evidence type="ECO:0000256" key="2">
    <source>
        <dbReference type="ARBA" id="ARBA00004167"/>
    </source>
</evidence>
<evidence type="ECO:0000256" key="3">
    <source>
        <dbReference type="ARBA" id="ARBA00005179"/>
    </source>
</evidence>
<proteinExistence type="inferred from homology"/>
<evidence type="ECO:0000256" key="7">
    <source>
        <dbReference type="ARBA" id="ARBA00022723"/>
    </source>
</evidence>
<evidence type="ECO:0008006" key="17">
    <source>
        <dbReference type="Google" id="ProtNLM"/>
    </source>
</evidence>
<evidence type="ECO:0000256" key="12">
    <source>
        <dbReference type="ARBA" id="ARBA00023136"/>
    </source>
</evidence>
<organism evidence="15 16">
    <name type="scientific">Cerrena zonata</name>
    <dbReference type="NCBI Taxonomy" id="2478898"/>
    <lineage>
        <taxon>Eukaryota</taxon>
        <taxon>Fungi</taxon>
        <taxon>Dikarya</taxon>
        <taxon>Basidiomycota</taxon>
        <taxon>Agaricomycotina</taxon>
        <taxon>Agaricomycetes</taxon>
        <taxon>Polyporales</taxon>
        <taxon>Cerrenaceae</taxon>
        <taxon>Cerrena</taxon>
    </lineage>
</organism>
<keyword evidence="8" id="KW-1133">Transmembrane helix</keyword>
<evidence type="ECO:0000256" key="4">
    <source>
        <dbReference type="ARBA" id="ARBA00010617"/>
    </source>
</evidence>
<comment type="subcellular location">
    <subcellularLocation>
        <location evidence="2">Membrane</location>
        <topology evidence="2">Single-pass membrane protein</topology>
    </subcellularLocation>
</comment>
<dbReference type="GO" id="GO:0004497">
    <property type="term" value="F:monooxygenase activity"/>
    <property type="evidence" value="ECO:0007669"/>
    <property type="project" value="UniProtKB-KW"/>
</dbReference>
<keyword evidence="10 13" id="KW-0408">Iron</keyword>
<accession>A0AAW0FS12</accession>
<dbReference type="PANTHER" id="PTHR46300:SF7">
    <property type="entry name" value="P450, PUTATIVE (EUROFUNG)-RELATED"/>
    <property type="match status" value="1"/>
</dbReference>
<comment type="similarity">
    <text evidence="4 14">Belongs to the cytochrome P450 family.</text>
</comment>
<dbReference type="Gene3D" id="1.10.630.10">
    <property type="entry name" value="Cytochrome P450"/>
    <property type="match status" value="1"/>
</dbReference>
<keyword evidence="9 14" id="KW-0560">Oxidoreductase</keyword>
<dbReference type="Pfam" id="PF00067">
    <property type="entry name" value="p450"/>
    <property type="match status" value="1"/>
</dbReference>
<keyword evidence="12" id="KW-0472">Membrane</keyword>
<feature type="binding site" description="axial binding residue" evidence="13">
    <location>
        <position position="434"/>
    </location>
    <ligand>
        <name>heme</name>
        <dbReference type="ChEBI" id="CHEBI:30413"/>
    </ligand>
    <ligandPart>
        <name>Fe</name>
        <dbReference type="ChEBI" id="CHEBI:18248"/>
    </ligandPart>
</feature>
<dbReference type="SUPFAM" id="SSF48264">
    <property type="entry name" value="Cytochrome P450"/>
    <property type="match status" value="1"/>
</dbReference>
<dbReference type="GO" id="GO:0016705">
    <property type="term" value="F:oxidoreductase activity, acting on paired donors, with incorporation or reduction of molecular oxygen"/>
    <property type="evidence" value="ECO:0007669"/>
    <property type="project" value="InterPro"/>
</dbReference>
<dbReference type="InterPro" id="IPR036396">
    <property type="entry name" value="Cyt_P450_sf"/>
</dbReference>
<evidence type="ECO:0000256" key="5">
    <source>
        <dbReference type="ARBA" id="ARBA00022617"/>
    </source>
</evidence>
<evidence type="ECO:0000256" key="10">
    <source>
        <dbReference type="ARBA" id="ARBA00023004"/>
    </source>
</evidence>
<dbReference type="PANTHER" id="PTHR46300">
    <property type="entry name" value="P450, PUTATIVE (EUROFUNG)-RELATED-RELATED"/>
    <property type="match status" value="1"/>
</dbReference>
<dbReference type="InterPro" id="IPR050364">
    <property type="entry name" value="Cytochrome_P450_fung"/>
</dbReference>
<gene>
    <name evidence="15" type="ORF">QCA50_014554</name>
</gene>
<evidence type="ECO:0000313" key="16">
    <source>
        <dbReference type="Proteomes" id="UP001385951"/>
    </source>
</evidence>
<dbReference type="InterPro" id="IPR017972">
    <property type="entry name" value="Cyt_P450_CS"/>
</dbReference>
<evidence type="ECO:0000256" key="11">
    <source>
        <dbReference type="ARBA" id="ARBA00023033"/>
    </source>
</evidence>
<dbReference type="GO" id="GO:0016020">
    <property type="term" value="C:membrane"/>
    <property type="evidence" value="ECO:0007669"/>
    <property type="project" value="UniProtKB-SubCell"/>
</dbReference>
<dbReference type="AlphaFoldDB" id="A0AAW0FS12"/>
<dbReference type="EMBL" id="JASBNA010000036">
    <property type="protein sequence ID" value="KAK7682349.1"/>
    <property type="molecule type" value="Genomic_DNA"/>
</dbReference>
<dbReference type="Proteomes" id="UP001385951">
    <property type="component" value="Unassembled WGS sequence"/>
</dbReference>
<comment type="caution">
    <text evidence="15">The sequence shown here is derived from an EMBL/GenBank/DDBJ whole genome shotgun (WGS) entry which is preliminary data.</text>
</comment>
<dbReference type="PRINTS" id="PR00385">
    <property type="entry name" value="P450"/>
</dbReference>
<keyword evidence="6" id="KW-0812">Transmembrane</keyword>
<dbReference type="CDD" id="cd11065">
    <property type="entry name" value="CYP64-like"/>
    <property type="match status" value="1"/>
</dbReference>
<dbReference type="PRINTS" id="PR00463">
    <property type="entry name" value="EP450I"/>
</dbReference>
<keyword evidence="11 14" id="KW-0503">Monooxygenase</keyword>
<sequence>MISQLQTLDVALLLFGLFLLKRIIKTKRPGPFPPGPKGLPLIGNILDMPRSYEWLTFSKWANRWGNIVYLRTLGQSIVVLNSYDDAVDMLEKRSSIYSDRPALVTARNISFGRTAALVHYGDTVREYRRLMGKMIGTKQAVQRFHGLIEGETQKFIRGLLDEPNRLHDLLRRTSGAIILMMTYGYSVEGDNDYFVNVVDKAIANFSLATSPGTFMMDIIPSLRFLPKWFPGMKRYWDTVATWNRETLRMIDEPYDFVKQQMQEGVAGPSYVSKLLESENVNEKDEESIKCTAASLYAGGGDTTVSANYSFFLAMTLHPSIQVKAQQEIDRVIGTDRLPTLADRQDLSYIEAIVKEVFRWNPVLPIGFPHSVTQDDIYKDYFIPKGSMVLVNAWYLLHDPNVYSDPLDFNPDRFLGDTPERDPRSIAFGFGRRICPGLNMADTAVFIACAQSLAVFNISKVVRDGIVVEPDCEYEAGTVSHPKKFECRIEPRSAKARKLILLEAEK</sequence>
<evidence type="ECO:0000313" key="15">
    <source>
        <dbReference type="EMBL" id="KAK7682349.1"/>
    </source>
</evidence>
<evidence type="ECO:0000256" key="14">
    <source>
        <dbReference type="RuleBase" id="RU000461"/>
    </source>
</evidence>
<keyword evidence="7 13" id="KW-0479">Metal-binding</keyword>
<comment type="cofactor">
    <cofactor evidence="1 13">
        <name>heme</name>
        <dbReference type="ChEBI" id="CHEBI:30413"/>
    </cofactor>
</comment>
<protein>
    <recommendedName>
        <fullName evidence="17">Cytochrome P450</fullName>
    </recommendedName>
</protein>
<name>A0AAW0FS12_9APHY</name>
<keyword evidence="5 13" id="KW-0349">Heme</keyword>
<evidence type="ECO:0000256" key="6">
    <source>
        <dbReference type="ARBA" id="ARBA00022692"/>
    </source>
</evidence>
<dbReference type="PROSITE" id="PS00086">
    <property type="entry name" value="CYTOCHROME_P450"/>
    <property type="match status" value="1"/>
</dbReference>
<dbReference type="GO" id="GO:0020037">
    <property type="term" value="F:heme binding"/>
    <property type="evidence" value="ECO:0007669"/>
    <property type="project" value="InterPro"/>
</dbReference>
<comment type="pathway">
    <text evidence="3">Secondary metabolite biosynthesis.</text>
</comment>